<accession>A0A7S4C874</accession>
<dbReference type="EMBL" id="HBJA01002838">
    <property type="protein sequence ID" value="CAE0789771.1"/>
    <property type="molecule type" value="Transcribed_RNA"/>
</dbReference>
<gene>
    <name evidence="2" type="ORF">EGYM00163_LOCUS885</name>
</gene>
<organism evidence="2">
    <name type="scientific">Eutreptiella gymnastica</name>
    <dbReference type="NCBI Taxonomy" id="73025"/>
    <lineage>
        <taxon>Eukaryota</taxon>
        <taxon>Discoba</taxon>
        <taxon>Euglenozoa</taxon>
        <taxon>Euglenida</taxon>
        <taxon>Spirocuta</taxon>
        <taxon>Euglenophyceae</taxon>
        <taxon>Eutreptiales</taxon>
        <taxon>Eutreptiaceae</taxon>
        <taxon>Eutreptiella</taxon>
    </lineage>
</organism>
<evidence type="ECO:0000256" key="1">
    <source>
        <dbReference type="SAM" id="SignalP"/>
    </source>
</evidence>
<dbReference type="AlphaFoldDB" id="A0A7S4C874"/>
<name>A0A7S4C874_9EUGL</name>
<evidence type="ECO:0000313" key="2">
    <source>
        <dbReference type="EMBL" id="CAE0789771.1"/>
    </source>
</evidence>
<proteinExistence type="predicted"/>
<feature type="chain" id="PRO_5030782686" evidence="1">
    <location>
        <begin position="21"/>
        <end position="196"/>
    </location>
</feature>
<reference evidence="2" key="1">
    <citation type="submission" date="2021-01" db="EMBL/GenBank/DDBJ databases">
        <authorList>
            <person name="Corre E."/>
            <person name="Pelletier E."/>
            <person name="Niang G."/>
            <person name="Scheremetjew M."/>
            <person name="Finn R."/>
            <person name="Kale V."/>
            <person name="Holt S."/>
            <person name="Cochrane G."/>
            <person name="Meng A."/>
            <person name="Brown T."/>
            <person name="Cohen L."/>
        </authorList>
    </citation>
    <scope>NUCLEOTIDE SEQUENCE</scope>
    <source>
        <strain evidence="2">CCMP1594</strain>
    </source>
</reference>
<keyword evidence="1" id="KW-0732">Signal</keyword>
<protein>
    <submittedName>
        <fullName evidence="2">Uncharacterized protein</fullName>
    </submittedName>
</protein>
<feature type="signal peptide" evidence="1">
    <location>
        <begin position="1"/>
        <end position="20"/>
    </location>
</feature>
<sequence>MLKGGLMVVALAAASHTTMATVAVARGFALTQNRVPAPANWRPEAVVVDATSQPVIDALLAMYGGQGVTKPELFAADVVFEDAAAQVVSLRELQEAFRALKVTSPETIAWDLVSSTVDEAERERTLDIDLWQRYRLGKAFEVYSRVVVRQGAEAGEIRLVQEKWNNADLLWTYPFPAVRRANGLLSYVLTSTFIRT</sequence>